<evidence type="ECO:0000313" key="3">
    <source>
        <dbReference type="Proteomes" id="UP000006431"/>
    </source>
</evidence>
<organism evidence="2 3">
    <name type="scientific">Sulfurimonas gotlandica (strain DSM 19862 / JCM 16533 / GD1)</name>
    <dbReference type="NCBI Taxonomy" id="929558"/>
    <lineage>
        <taxon>Bacteria</taxon>
        <taxon>Pseudomonadati</taxon>
        <taxon>Campylobacterota</taxon>
        <taxon>Epsilonproteobacteria</taxon>
        <taxon>Campylobacterales</taxon>
        <taxon>Sulfurimonadaceae</taxon>
        <taxon>Sulfurimonas</taxon>
    </lineage>
</organism>
<proteinExistence type="predicted"/>
<dbReference type="InterPro" id="IPR011460">
    <property type="entry name" value="Lcl_C"/>
</dbReference>
<dbReference type="OrthoDB" id="9801841at2"/>
<dbReference type="PATRIC" id="fig|929558.5.peg.611"/>
<dbReference type="Pfam" id="PF07603">
    <property type="entry name" value="Lcl_C"/>
    <property type="match status" value="1"/>
</dbReference>
<dbReference type="AlphaFoldDB" id="B6BKS9"/>
<dbReference type="Proteomes" id="UP000006431">
    <property type="component" value="Unassembled WGS sequence"/>
</dbReference>
<feature type="domain" description="Lcl C-terminal" evidence="1">
    <location>
        <begin position="44"/>
        <end position="156"/>
    </location>
</feature>
<dbReference type="PANTHER" id="PTHR35812">
    <property type="entry name" value="LIPOPROTEIN"/>
    <property type="match status" value="1"/>
</dbReference>
<dbReference type="STRING" id="929558.SMGD1_0612"/>
<accession>B6BKS9</accession>
<dbReference type="HOGENOM" id="CLU_1585628_0_0_7"/>
<sequence>MIKKLLLIVLISISAFGVEIVIDKTVKKLDIKKSTLKRDDVKEVVKDITTGLMWQDDSRAKSVKKDWNDAKEYCQNLSHGGYNDWYLPTIIELESIADYSKVNPAIKEGFKNVTSSNYWSSSVNVPVSEYAWYVYFDNGYSLYYRQTSKYYVRCARAGQ</sequence>
<keyword evidence="3" id="KW-1185">Reference proteome</keyword>
<dbReference type="RefSeq" id="WP_008337673.1">
    <property type="nucleotide sequence ID" value="NZ_DS995288.1"/>
</dbReference>
<protein>
    <recommendedName>
        <fullName evidence="1">Lcl C-terminal domain-containing protein</fullName>
    </recommendedName>
</protein>
<gene>
    <name evidence="2" type="ORF">SMGD1_0612</name>
</gene>
<dbReference type="eggNOG" id="COG5276">
    <property type="taxonomic scope" value="Bacteria"/>
</dbReference>
<name>B6BKS9_SULGG</name>
<evidence type="ECO:0000259" key="1">
    <source>
        <dbReference type="Pfam" id="PF07603"/>
    </source>
</evidence>
<reference evidence="2 3" key="1">
    <citation type="journal article" date="2012" name="Proc. Natl. Acad. Sci. U.S.A.">
        <title>Genome and physiology of a model Epsilonproteobacterium responsible for sulfide detoxification in marine oxygen depletion zones.</title>
        <authorList>
            <person name="Grote J."/>
            <person name="Schott T."/>
            <person name="Bruckner C.G."/>
            <person name="Glockner F.O."/>
            <person name="Jost G."/>
            <person name="Teeling H."/>
            <person name="Labrenz M."/>
            <person name="Jurgens K."/>
        </authorList>
    </citation>
    <scope>NUCLEOTIDE SEQUENCE [LARGE SCALE GENOMIC DNA]</scope>
    <source>
        <strain evidence="2 3">GD1</strain>
    </source>
</reference>
<evidence type="ECO:0000313" key="2">
    <source>
        <dbReference type="EMBL" id="EHP29139.1"/>
    </source>
</evidence>
<accession>H1FVU1</accession>
<dbReference type="EMBL" id="AFRZ01000001">
    <property type="protein sequence ID" value="EHP29139.1"/>
    <property type="molecule type" value="Genomic_DNA"/>
</dbReference>
<dbReference type="PANTHER" id="PTHR35812:SF1">
    <property type="entry name" value="LIPOPROTEIN"/>
    <property type="match status" value="1"/>
</dbReference>
<comment type="caution">
    <text evidence="2">The sequence shown here is derived from an EMBL/GenBank/DDBJ whole genome shotgun (WGS) entry which is preliminary data.</text>
</comment>